<dbReference type="STRING" id="200324.A0A2N5SFA6"/>
<evidence type="ECO:0000313" key="4">
    <source>
        <dbReference type="EMBL" id="PLW11926.1"/>
    </source>
</evidence>
<keyword evidence="2" id="KW-0472">Membrane</keyword>
<evidence type="ECO:0000256" key="2">
    <source>
        <dbReference type="SAM" id="Phobius"/>
    </source>
</evidence>
<feature type="compositionally biased region" description="Polar residues" evidence="1">
    <location>
        <begin position="101"/>
        <end position="121"/>
    </location>
</feature>
<keyword evidence="2" id="KW-0812">Transmembrane</keyword>
<reference evidence="4 5" key="1">
    <citation type="submission" date="2017-11" db="EMBL/GenBank/DDBJ databases">
        <title>De novo assembly and phasing of dikaryotic genomes from two isolates of Puccinia coronata f. sp. avenae, the causal agent of oat crown rust.</title>
        <authorList>
            <person name="Miller M.E."/>
            <person name="Zhang Y."/>
            <person name="Omidvar V."/>
            <person name="Sperschneider J."/>
            <person name="Schwessinger B."/>
            <person name="Raley C."/>
            <person name="Palmer J.M."/>
            <person name="Garnica D."/>
            <person name="Upadhyaya N."/>
            <person name="Rathjen J."/>
            <person name="Taylor J.M."/>
            <person name="Park R.F."/>
            <person name="Dodds P.N."/>
            <person name="Hirsch C.D."/>
            <person name="Kianian S.F."/>
            <person name="Figueroa M."/>
        </authorList>
    </citation>
    <scope>NUCLEOTIDE SEQUENCE [LARGE SCALE GENOMIC DNA]</scope>
    <source>
        <strain evidence="4">12NC29</strain>
    </source>
</reference>
<keyword evidence="2" id="KW-1133">Transmembrane helix</keyword>
<feature type="compositionally biased region" description="Low complexity" evidence="1">
    <location>
        <begin position="198"/>
        <end position="208"/>
    </location>
</feature>
<evidence type="ECO:0000313" key="5">
    <source>
        <dbReference type="Proteomes" id="UP000235388"/>
    </source>
</evidence>
<comment type="caution">
    <text evidence="4">The sequence shown here is derived from an EMBL/GenBank/DDBJ whole genome shotgun (WGS) entry which is preliminary data.</text>
</comment>
<dbReference type="OrthoDB" id="2507622at2759"/>
<feature type="region of interest" description="Disordered" evidence="1">
    <location>
        <begin position="101"/>
        <end position="173"/>
    </location>
</feature>
<gene>
    <name evidence="4" type="ORF">PCANC_21997</name>
</gene>
<organism evidence="4 5">
    <name type="scientific">Puccinia coronata f. sp. avenae</name>
    <dbReference type="NCBI Taxonomy" id="200324"/>
    <lineage>
        <taxon>Eukaryota</taxon>
        <taxon>Fungi</taxon>
        <taxon>Dikarya</taxon>
        <taxon>Basidiomycota</taxon>
        <taxon>Pucciniomycotina</taxon>
        <taxon>Pucciniomycetes</taxon>
        <taxon>Pucciniales</taxon>
        <taxon>Pucciniaceae</taxon>
        <taxon>Puccinia</taxon>
    </lineage>
</organism>
<dbReference type="AlphaFoldDB" id="A0A2N5SFA6"/>
<evidence type="ECO:0000256" key="3">
    <source>
        <dbReference type="SAM" id="SignalP"/>
    </source>
</evidence>
<feature type="chain" id="PRO_5014840368" description="Ubiquitin 3 binding protein But2 C-terminal domain-containing protein" evidence="3">
    <location>
        <begin position="23"/>
        <end position="269"/>
    </location>
</feature>
<accession>A0A2N5SFA6</accession>
<evidence type="ECO:0008006" key="6">
    <source>
        <dbReference type="Google" id="ProtNLM"/>
    </source>
</evidence>
<dbReference type="EMBL" id="PGCJ01001000">
    <property type="protein sequence ID" value="PLW11926.1"/>
    <property type="molecule type" value="Genomic_DNA"/>
</dbReference>
<feature type="region of interest" description="Disordered" evidence="1">
    <location>
        <begin position="190"/>
        <end position="237"/>
    </location>
</feature>
<proteinExistence type="predicted"/>
<evidence type="ECO:0000256" key="1">
    <source>
        <dbReference type="SAM" id="MobiDB-lite"/>
    </source>
</evidence>
<sequence>MQFFRFNQVLFGLLLVFQKSIAEDGAPSVTIPGSLSPCAPVPLEIKGGTPPYSVAIKNAGSPHGAVLKNFEDVQKPSTLQWPSGINTGMVLTFQVTESKGLTTHSDPSTITPTADCSQAPLTFNAPGKSDGGGFAESTDAASGAVIGQNSTEVDAPPGKNKAAGGSTAPSWTDTGTQLLLDVNATSDANVTTVGQPESTNSTNLTSNTVPLPYTPRPSNTTQSKPINNTSSVNNRPNLPKSEAYNGHIGSLYFSLFIASSAGLVISFIS</sequence>
<dbReference type="Proteomes" id="UP000235388">
    <property type="component" value="Unassembled WGS sequence"/>
</dbReference>
<keyword evidence="3" id="KW-0732">Signal</keyword>
<keyword evidence="5" id="KW-1185">Reference proteome</keyword>
<protein>
    <recommendedName>
        <fullName evidence="6">Ubiquitin 3 binding protein But2 C-terminal domain-containing protein</fullName>
    </recommendedName>
</protein>
<name>A0A2N5SFA6_9BASI</name>
<feature type="signal peptide" evidence="3">
    <location>
        <begin position="1"/>
        <end position="22"/>
    </location>
</feature>
<feature type="compositionally biased region" description="Polar residues" evidence="1">
    <location>
        <begin position="216"/>
        <end position="236"/>
    </location>
</feature>
<feature type="transmembrane region" description="Helical" evidence="2">
    <location>
        <begin position="249"/>
        <end position="268"/>
    </location>
</feature>